<feature type="compositionally biased region" description="Basic and acidic residues" evidence="6">
    <location>
        <begin position="387"/>
        <end position="409"/>
    </location>
</feature>
<reference evidence="9" key="1">
    <citation type="submission" date="2021-09" db="EMBL/GenBank/DDBJ databases">
        <title>The genome of Mauremys mutica provides insights into the evolution of semi-aquatic lifestyle.</title>
        <authorList>
            <person name="Gong S."/>
            <person name="Gao Y."/>
        </authorList>
    </citation>
    <scope>NUCLEOTIDE SEQUENCE</scope>
    <source>
        <strain evidence="9">MM-2020</strain>
        <tissue evidence="9">Muscle</tissue>
    </source>
</reference>
<dbReference type="InterPro" id="IPR008160">
    <property type="entry name" value="Collagen"/>
</dbReference>
<keyword evidence="4 7" id="KW-0732">Signal</keyword>
<evidence type="ECO:0000313" key="9">
    <source>
        <dbReference type="EMBL" id="KAH1179307.1"/>
    </source>
</evidence>
<evidence type="ECO:0000256" key="7">
    <source>
        <dbReference type="SAM" id="SignalP"/>
    </source>
</evidence>
<evidence type="ECO:0000256" key="6">
    <source>
        <dbReference type="SAM" id="MobiDB-lite"/>
    </source>
</evidence>
<keyword evidence="3" id="KW-0272">Extracellular matrix</keyword>
<keyword evidence="5" id="KW-0677">Repeat</keyword>
<dbReference type="SMART" id="SM00210">
    <property type="entry name" value="TSPN"/>
    <property type="match status" value="1"/>
</dbReference>
<comment type="caution">
    <text evidence="9">The sequence shown here is derived from an EMBL/GenBank/DDBJ whole genome shotgun (WGS) entry which is preliminary data.</text>
</comment>
<feature type="compositionally biased region" description="Pro residues" evidence="6">
    <location>
        <begin position="542"/>
        <end position="551"/>
    </location>
</feature>
<dbReference type="Proteomes" id="UP000827986">
    <property type="component" value="Unassembled WGS sequence"/>
</dbReference>
<evidence type="ECO:0000256" key="3">
    <source>
        <dbReference type="ARBA" id="ARBA00022530"/>
    </source>
</evidence>
<dbReference type="Pfam" id="PF02210">
    <property type="entry name" value="Laminin_G_2"/>
    <property type="match status" value="1"/>
</dbReference>
<evidence type="ECO:0000256" key="4">
    <source>
        <dbReference type="ARBA" id="ARBA00022729"/>
    </source>
</evidence>
<feature type="chain" id="PRO_5038506101" description="Thrombospondin-like N-terminal domain-containing protein" evidence="7">
    <location>
        <begin position="18"/>
        <end position="769"/>
    </location>
</feature>
<gene>
    <name evidence="9" type="ORF">KIL84_021890</name>
</gene>
<dbReference type="Pfam" id="PF01391">
    <property type="entry name" value="Collagen"/>
    <property type="match status" value="2"/>
</dbReference>
<keyword evidence="2" id="KW-0964">Secreted</keyword>
<dbReference type="GO" id="GO:0031012">
    <property type="term" value="C:extracellular matrix"/>
    <property type="evidence" value="ECO:0007669"/>
    <property type="project" value="TreeGrafter"/>
</dbReference>
<evidence type="ECO:0000313" key="10">
    <source>
        <dbReference type="Proteomes" id="UP000827986"/>
    </source>
</evidence>
<feature type="region of interest" description="Disordered" evidence="6">
    <location>
        <begin position="381"/>
        <end position="413"/>
    </location>
</feature>
<feature type="non-terminal residue" evidence="9">
    <location>
        <position position="769"/>
    </location>
</feature>
<keyword evidence="10" id="KW-1185">Reference proteome</keyword>
<dbReference type="InterPro" id="IPR050149">
    <property type="entry name" value="Collagen_superfamily"/>
</dbReference>
<evidence type="ECO:0000256" key="2">
    <source>
        <dbReference type="ARBA" id="ARBA00022525"/>
    </source>
</evidence>
<feature type="compositionally biased region" description="Basic and acidic residues" evidence="6">
    <location>
        <begin position="511"/>
        <end position="523"/>
    </location>
</feature>
<evidence type="ECO:0000256" key="5">
    <source>
        <dbReference type="ARBA" id="ARBA00022737"/>
    </source>
</evidence>
<dbReference type="EMBL" id="JAHDVG010000472">
    <property type="protein sequence ID" value="KAH1179307.1"/>
    <property type="molecule type" value="Genomic_DNA"/>
</dbReference>
<feature type="region of interest" description="Disordered" evidence="6">
    <location>
        <begin position="443"/>
        <end position="769"/>
    </location>
</feature>
<dbReference type="PANTHER" id="PTHR24023">
    <property type="entry name" value="COLLAGEN ALPHA"/>
    <property type="match status" value="1"/>
</dbReference>
<name>A0A9D4AWS4_9SAUR</name>
<feature type="domain" description="Thrombospondin-like N-terminal" evidence="8">
    <location>
        <begin position="35"/>
        <end position="208"/>
    </location>
</feature>
<dbReference type="InterPro" id="IPR048287">
    <property type="entry name" value="TSPN-like_N"/>
</dbReference>
<organism evidence="9 10">
    <name type="scientific">Mauremys mutica</name>
    <name type="common">yellowpond turtle</name>
    <dbReference type="NCBI Taxonomy" id="74926"/>
    <lineage>
        <taxon>Eukaryota</taxon>
        <taxon>Metazoa</taxon>
        <taxon>Chordata</taxon>
        <taxon>Craniata</taxon>
        <taxon>Vertebrata</taxon>
        <taxon>Euteleostomi</taxon>
        <taxon>Archelosauria</taxon>
        <taxon>Testudinata</taxon>
        <taxon>Testudines</taxon>
        <taxon>Cryptodira</taxon>
        <taxon>Durocryptodira</taxon>
        <taxon>Testudinoidea</taxon>
        <taxon>Geoemydidae</taxon>
        <taxon>Geoemydinae</taxon>
        <taxon>Mauremys</taxon>
    </lineage>
</organism>
<dbReference type="InterPro" id="IPR001791">
    <property type="entry name" value="Laminin_G"/>
</dbReference>
<feature type="signal peptide" evidence="7">
    <location>
        <begin position="1"/>
        <end position="17"/>
    </location>
</feature>
<accession>A0A9D4AWS4</accession>
<sequence>MLLLLLRYLALGAGLEREPPEPGSGLHPDEVNLLDKLTSSARDFSNISLSYDEANCSVLEVGQYSTLSIPTREAFGDRFVDELSVLLKLRYSLKEETSLLTILSHRSHVLFQIRINPLALVFVTTRRRHYEFPVSILGDGDWHQVALSISSERLELHVDCQLVESVGWSNYFGMGVTTQGLVILGGLIESFEIPFEGALQQLTFQMGDPGAAGEYCGGYNTRCASAFSTEAFRNQSRSPGELSPAWPEVPKETNEIQESYTQGSKFTTSDLAVRPPLVWENPQENLRPSPNGSALTSAPSTKRLSAEEEERLSIEEEGFELLNSTYNKITGPGRPGVGRSELEVAGNASDSITTVTSVPPAGRRDVQVADDNVILSRTSAKVNRPASKKDHVSKPQDENITTEKLKGDTGSRTWFSPSKPIDAIIDLDNPSIFSKISAEVSQTVGSAGNIARAPSSDSRRKAEAPVGEGTLESPSKASLSPEEAVKPIQTSLDTEVVPSDHNRGVVYRGKTGSEAKRSEDHDQGGVLWTAADGQQVRVKPGPRGPQGPPGLPGCRGRRGPLGPKGDKQSSFYQLLHAGWPRHPGPRGLPGHPGKPGLPGPPGYPGEPGDKGQLGYMGESGLQGFLGHAGFPGSDGLPGMDGKPGPPGLPGEQGPQGFKGDQGPAGEKGDQGFLGDPGPPGEKGEKGTKGVKGRNGPSGSAGAQGMMGVKGASGFQGLPGPEGESGAVGSPGLAGPMGEPGQPGPVGLQGVNGSQGEMGPSGLPGPRGPK</sequence>
<evidence type="ECO:0000256" key="1">
    <source>
        <dbReference type="ARBA" id="ARBA00004498"/>
    </source>
</evidence>
<dbReference type="PANTHER" id="PTHR24023:SF1082">
    <property type="entry name" value="COLLAGEN TRIPLE HELIX REPEAT"/>
    <property type="match status" value="1"/>
</dbReference>
<dbReference type="GO" id="GO:0005615">
    <property type="term" value="C:extracellular space"/>
    <property type="evidence" value="ECO:0007669"/>
    <property type="project" value="TreeGrafter"/>
</dbReference>
<dbReference type="AlphaFoldDB" id="A0A9D4AWS4"/>
<dbReference type="InterPro" id="IPR013320">
    <property type="entry name" value="ConA-like_dom_sf"/>
</dbReference>
<dbReference type="SUPFAM" id="SSF49899">
    <property type="entry name" value="Concanavalin A-like lectins/glucanases"/>
    <property type="match status" value="1"/>
</dbReference>
<feature type="compositionally biased region" description="Pro residues" evidence="6">
    <location>
        <begin position="595"/>
        <end position="604"/>
    </location>
</feature>
<evidence type="ECO:0000259" key="8">
    <source>
        <dbReference type="SMART" id="SM00210"/>
    </source>
</evidence>
<comment type="subcellular location">
    <subcellularLocation>
        <location evidence="1">Secreted</location>
        <location evidence="1">Extracellular space</location>
        <location evidence="1">Extracellular matrix</location>
    </subcellularLocation>
</comment>
<protein>
    <recommendedName>
        <fullName evidence="8">Thrombospondin-like N-terminal domain-containing protein</fullName>
    </recommendedName>
</protein>
<dbReference type="Gene3D" id="2.60.120.200">
    <property type="match status" value="1"/>
</dbReference>
<feature type="region of interest" description="Disordered" evidence="6">
    <location>
        <begin position="280"/>
        <end position="311"/>
    </location>
</feature>
<feature type="compositionally biased region" description="Polar residues" evidence="6">
    <location>
        <begin position="282"/>
        <end position="303"/>
    </location>
</feature>
<proteinExistence type="predicted"/>